<feature type="domain" description="PKD" evidence="1">
    <location>
        <begin position="186"/>
        <end position="234"/>
    </location>
</feature>
<evidence type="ECO:0000313" key="2">
    <source>
        <dbReference type="EMBL" id="NMR21474.1"/>
    </source>
</evidence>
<comment type="caution">
    <text evidence="2">The sequence shown here is derived from an EMBL/GenBank/DDBJ whole genome shotgun (WGS) entry which is preliminary data.</text>
</comment>
<evidence type="ECO:0000313" key="3">
    <source>
        <dbReference type="Proteomes" id="UP000562124"/>
    </source>
</evidence>
<gene>
    <name evidence="2" type="ORF">HIR71_14830</name>
</gene>
<dbReference type="Gene3D" id="2.60.40.10">
    <property type="entry name" value="Immunoglobulins"/>
    <property type="match status" value="1"/>
</dbReference>
<dbReference type="AlphaFoldDB" id="A0A7Y0M0T9"/>
<reference evidence="2 3" key="1">
    <citation type="submission" date="2020-04" db="EMBL/GenBank/DDBJ databases">
        <title>Sequencing and Assembly of C. fimi.</title>
        <authorList>
            <person name="Ramsey A.R."/>
        </authorList>
    </citation>
    <scope>NUCLEOTIDE SEQUENCE [LARGE SCALE GENOMIC DNA]</scope>
    <source>
        <strain evidence="2 3">SB</strain>
    </source>
</reference>
<proteinExistence type="predicted"/>
<sequence>MGAPVATAEGATCVSYNLFGVCTLWAESPADPGDGGGSRSGSNDGPNGVPIMQIEGHYCMPTGLADPQPPQSEAVWEGRTDGAIYVCEVPAGRGGMFVVGYLISYWSLTAPAAPPDPETLAQQAVASMELQAVRIGIVPEAQPGSVGLVGMPNWMWVSAPDAPTFGPITRTASAGGWSVSATAQVASVSWDMGDGRVVTCAGSGTPYEASYGAASSPDCGHTYTRQGDYTVRATSHWVVTWSGIGQAGTISLDLTQATDVTIGEAQVLTQ</sequence>
<dbReference type="CDD" id="cd00146">
    <property type="entry name" value="PKD"/>
    <property type="match status" value="1"/>
</dbReference>
<keyword evidence="3" id="KW-1185">Reference proteome</keyword>
<dbReference type="GO" id="GO:0005975">
    <property type="term" value="P:carbohydrate metabolic process"/>
    <property type="evidence" value="ECO:0007669"/>
    <property type="project" value="UniProtKB-ARBA"/>
</dbReference>
<dbReference type="InterPro" id="IPR013783">
    <property type="entry name" value="Ig-like_fold"/>
</dbReference>
<dbReference type="InterPro" id="IPR000601">
    <property type="entry name" value="PKD_dom"/>
</dbReference>
<organism evidence="2 3">
    <name type="scientific">Cellulomonas fimi</name>
    <dbReference type="NCBI Taxonomy" id="1708"/>
    <lineage>
        <taxon>Bacteria</taxon>
        <taxon>Bacillati</taxon>
        <taxon>Actinomycetota</taxon>
        <taxon>Actinomycetes</taxon>
        <taxon>Micrococcales</taxon>
        <taxon>Cellulomonadaceae</taxon>
        <taxon>Cellulomonas</taxon>
    </lineage>
</organism>
<name>A0A7Y0M0T9_CELFI</name>
<dbReference type="PROSITE" id="PS50093">
    <property type="entry name" value="PKD"/>
    <property type="match status" value="1"/>
</dbReference>
<accession>A0A7Y0M0T9</accession>
<evidence type="ECO:0000259" key="1">
    <source>
        <dbReference type="PROSITE" id="PS50093"/>
    </source>
</evidence>
<protein>
    <submittedName>
        <fullName evidence="2">PKD domain-containing protein</fullName>
    </submittedName>
</protein>
<dbReference type="Proteomes" id="UP000562124">
    <property type="component" value="Unassembled WGS sequence"/>
</dbReference>
<dbReference type="EMBL" id="JABCJJ010000037">
    <property type="protein sequence ID" value="NMR21474.1"/>
    <property type="molecule type" value="Genomic_DNA"/>
</dbReference>